<dbReference type="Proteomes" id="UP001174934">
    <property type="component" value="Unassembled WGS sequence"/>
</dbReference>
<dbReference type="AlphaFoldDB" id="A0AA39XAD2"/>
<feature type="compositionally biased region" description="Basic residues" evidence="1">
    <location>
        <begin position="165"/>
        <end position="184"/>
    </location>
</feature>
<evidence type="ECO:0000256" key="2">
    <source>
        <dbReference type="SAM" id="Phobius"/>
    </source>
</evidence>
<dbReference type="EMBL" id="JAULSR010000002">
    <property type="protein sequence ID" value="KAK0630085.1"/>
    <property type="molecule type" value="Genomic_DNA"/>
</dbReference>
<feature type="region of interest" description="Disordered" evidence="1">
    <location>
        <begin position="347"/>
        <end position="425"/>
    </location>
</feature>
<feature type="compositionally biased region" description="Low complexity" evidence="1">
    <location>
        <begin position="127"/>
        <end position="137"/>
    </location>
</feature>
<gene>
    <name evidence="3" type="ORF">B0T17DRAFT_506582</name>
</gene>
<name>A0AA39XAD2_9PEZI</name>
<keyword evidence="4" id="KW-1185">Reference proteome</keyword>
<feature type="region of interest" description="Disordered" evidence="1">
    <location>
        <begin position="55"/>
        <end position="79"/>
    </location>
</feature>
<dbReference type="PANTHER" id="PTHR35394:SF5">
    <property type="entry name" value="DUF3176 DOMAIN-CONTAINING PROTEIN"/>
    <property type="match status" value="1"/>
</dbReference>
<feature type="compositionally biased region" description="Low complexity" evidence="1">
    <location>
        <begin position="237"/>
        <end position="249"/>
    </location>
</feature>
<feature type="transmembrane region" description="Helical" evidence="2">
    <location>
        <begin position="582"/>
        <end position="600"/>
    </location>
</feature>
<evidence type="ECO:0000313" key="4">
    <source>
        <dbReference type="Proteomes" id="UP001174934"/>
    </source>
</evidence>
<feature type="compositionally biased region" description="Low complexity" evidence="1">
    <location>
        <begin position="443"/>
        <end position="452"/>
    </location>
</feature>
<accession>A0AA39XAD2</accession>
<proteinExistence type="predicted"/>
<keyword evidence="2" id="KW-0472">Membrane</keyword>
<keyword evidence="2" id="KW-1133">Transmembrane helix</keyword>
<feature type="compositionally biased region" description="Low complexity" evidence="1">
    <location>
        <begin position="146"/>
        <end position="158"/>
    </location>
</feature>
<keyword evidence="2" id="KW-0812">Transmembrane</keyword>
<feature type="compositionally biased region" description="Low complexity" evidence="1">
    <location>
        <begin position="9"/>
        <end position="23"/>
    </location>
</feature>
<evidence type="ECO:0000256" key="1">
    <source>
        <dbReference type="SAM" id="MobiDB-lite"/>
    </source>
</evidence>
<dbReference type="PANTHER" id="PTHR35394">
    <property type="entry name" value="DUF3176 DOMAIN-CONTAINING PROTEIN"/>
    <property type="match status" value="1"/>
</dbReference>
<feature type="transmembrane region" description="Helical" evidence="2">
    <location>
        <begin position="977"/>
        <end position="1004"/>
    </location>
</feature>
<organism evidence="3 4">
    <name type="scientific">Bombardia bombarda</name>
    <dbReference type="NCBI Taxonomy" id="252184"/>
    <lineage>
        <taxon>Eukaryota</taxon>
        <taxon>Fungi</taxon>
        <taxon>Dikarya</taxon>
        <taxon>Ascomycota</taxon>
        <taxon>Pezizomycotina</taxon>
        <taxon>Sordariomycetes</taxon>
        <taxon>Sordariomycetidae</taxon>
        <taxon>Sordariales</taxon>
        <taxon>Lasiosphaeriaceae</taxon>
        <taxon>Bombardia</taxon>
    </lineage>
</organism>
<feature type="compositionally biased region" description="Low complexity" evidence="1">
    <location>
        <begin position="372"/>
        <end position="381"/>
    </location>
</feature>
<feature type="region of interest" description="Disordered" evidence="1">
    <location>
        <begin position="227"/>
        <end position="249"/>
    </location>
</feature>
<evidence type="ECO:0000313" key="3">
    <source>
        <dbReference type="EMBL" id="KAK0630085.1"/>
    </source>
</evidence>
<reference evidence="3" key="1">
    <citation type="submission" date="2023-06" db="EMBL/GenBank/DDBJ databases">
        <title>Genome-scale phylogeny and comparative genomics of the fungal order Sordariales.</title>
        <authorList>
            <consortium name="Lawrence Berkeley National Laboratory"/>
            <person name="Hensen N."/>
            <person name="Bonometti L."/>
            <person name="Westerberg I."/>
            <person name="Brannstrom I.O."/>
            <person name="Guillou S."/>
            <person name="Cros-Aarteil S."/>
            <person name="Calhoun S."/>
            <person name="Haridas S."/>
            <person name="Kuo A."/>
            <person name="Mondo S."/>
            <person name="Pangilinan J."/>
            <person name="Riley R."/>
            <person name="LaButti K."/>
            <person name="Andreopoulos B."/>
            <person name="Lipzen A."/>
            <person name="Chen C."/>
            <person name="Yanf M."/>
            <person name="Daum C."/>
            <person name="Ng V."/>
            <person name="Clum A."/>
            <person name="Steindorff A."/>
            <person name="Ohm R."/>
            <person name="Martin F."/>
            <person name="Silar P."/>
            <person name="Natvig D."/>
            <person name="Lalanne C."/>
            <person name="Gautier V."/>
            <person name="Ament-velasquez S.L."/>
            <person name="Kruys A."/>
            <person name="Hutchinson M.I."/>
            <person name="Powell A.J."/>
            <person name="Barry K."/>
            <person name="Miller A.N."/>
            <person name="Grigoriev I.V."/>
            <person name="Debuchy R."/>
            <person name="Gladieux P."/>
            <person name="Thoren M.H."/>
            <person name="Johannesson H."/>
        </authorList>
    </citation>
    <scope>NUCLEOTIDE SEQUENCE</scope>
    <source>
        <strain evidence="3">SMH3391-2</strain>
    </source>
</reference>
<feature type="region of interest" description="Disordered" evidence="1">
    <location>
        <begin position="443"/>
        <end position="462"/>
    </location>
</feature>
<protein>
    <submittedName>
        <fullName evidence="3">Uncharacterized protein</fullName>
    </submittedName>
</protein>
<sequence>MSSRKQVVPPLGSAAAPAATGPGLRSGSSAAPAPAPAPVAPVYYHPPLVFSGGGPPLQESIVQPTGGAGGGGGYSVSPASSIHLEEDYDVEWEMSPYEDHPSTHHLNAFSASSQAQGSGGGGGYYYWQDNNNVNNNPEEGEEERGWQQQQQPQQQQRQTVPRLSLGHHHSQRHQNSLRHQRSRRNVTQSHHVAGGPLRSNPPWQQQQQQQPLDTRIGLSAPAVAVTTLSQQRERQNRNQQQQQQMVPPQVAEVRGVGAWGRAAGPPLAISNPNTYVPVHAPAQAPNGGNSSKKRTVPVVSASQIPRIFPDDTTAAPSLPAAVWPRGGGSGGQAPFMHYEDLDYFRPTAEQSRSGQPGREPEEAEVESEPLDDLQQQDVLQRQNDEREVLPTKESSFPPTPEGMVQMNRPKARHPWDRQRKKRWSKQKLSSVRGFESIVQVRDVNGQEEQQQQRGDDVRGGGKGGCGGGEYSNHYCLNWIPEMLWLLVSIVCFVGIVVVLWRFDGCSLRDWPLRVSINTLIAFLVAPCQIALAVPLTEGLAQLKWNWFARGERGLEDFQTFDNVSRGGPFGGLNLLFRRKGRALGMLAAVVLMTGFASSPLTQAAINYPTRLVTGSGTATAARSESYSSTATGNLDLQQKQAIQMAIYNPVDAKVPDVEPLCSSGECQWQNFSSLAVCVDVADISNQLVISQQARASTISASLGISGDDLVRTASLPNGVFLVGSPSSFNLNMSSPEINNPAQGGFLPLTASLAFANQDDKISSAIANAFIVYTNQTTATSTSGSNNTSVFRAVEVLWHFCVNTYQVATSQGVSTSRQVDSTILAPVSLNTAATTIFEERHSPPSLLGSETSRRTPRALLRERSEYSVNSADVRLLRNYIVSVFSGTYSLGYGGEAGGLTPTSEVLGTAMFGASVSSDGVSGVGTRSIVVEAEDSRLRAVIANLTQNVATSLTNTIRTMGPAETGIVLILDSYVSVQWAWLAFLAAQVTLSAVFLVGIMIQTAVWKVRILKASAMATLFAIPADGKMVLERRGLGSIDDDNSMTQRLESITGRFKLGDRGWKLDLGRSSHEVA</sequence>
<feature type="region of interest" description="Disordered" evidence="1">
    <location>
        <begin position="1"/>
        <end position="38"/>
    </location>
</feature>
<feature type="compositionally biased region" description="Acidic residues" evidence="1">
    <location>
        <begin position="361"/>
        <end position="371"/>
    </location>
</feature>
<dbReference type="Pfam" id="PF11374">
    <property type="entry name" value="DUF3176"/>
    <property type="match status" value="1"/>
</dbReference>
<feature type="transmembrane region" description="Helical" evidence="2">
    <location>
        <begin position="482"/>
        <end position="502"/>
    </location>
</feature>
<comment type="caution">
    <text evidence="3">The sequence shown here is derived from an EMBL/GenBank/DDBJ whole genome shotgun (WGS) entry which is preliminary data.</text>
</comment>
<dbReference type="InterPro" id="IPR021514">
    <property type="entry name" value="DUF3176"/>
</dbReference>
<feature type="region of interest" description="Disordered" evidence="1">
    <location>
        <begin position="112"/>
        <end position="212"/>
    </location>
</feature>